<evidence type="ECO:0000313" key="1">
    <source>
        <dbReference type="EMBL" id="CUG80683.1"/>
    </source>
</evidence>
<feature type="non-terminal residue" evidence="1">
    <location>
        <position position="1"/>
    </location>
</feature>
<accession>A0A0S4J4L2</accession>
<proteinExistence type="predicted"/>
<dbReference type="EMBL" id="CYKH01001052">
    <property type="protein sequence ID" value="CUG80683.1"/>
    <property type="molecule type" value="Genomic_DNA"/>
</dbReference>
<evidence type="ECO:0000313" key="2">
    <source>
        <dbReference type="Proteomes" id="UP000051952"/>
    </source>
</evidence>
<dbReference type="AlphaFoldDB" id="A0A0S4J4L2"/>
<protein>
    <submittedName>
        <fullName evidence="1">Uncharacterized protein</fullName>
    </submittedName>
</protein>
<reference evidence="2" key="1">
    <citation type="submission" date="2015-09" db="EMBL/GenBank/DDBJ databases">
        <authorList>
            <consortium name="Pathogen Informatics"/>
        </authorList>
    </citation>
    <scope>NUCLEOTIDE SEQUENCE [LARGE SCALE GENOMIC DNA]</scope>
    <source>
        <strain evidence="2">Lake Konstanz</strain>
    </source>
</reference>
<dbReference type="VEuPathDB" id="TriTrypDB:BSAL_86415"/>
<organism evidence="1 2">
    <name type="scientific">Bodo saltans</name>
    <name type="common">Flagellated protozoan</name>
    <dbReference type="NCBI Taxonomy" id="75058"/>
    <lineage>
        <taxon>Eukaryota</taxon>
        <taxon>Discoba</taxon>
        <taxon>Euglenozoa</taxon>
        <taxon>Kinetoplastea</taxon>
        <taxon>Metakinetoplastina</taxon>
        <taxon>Eubodonida</taxon>
        <taxon>Bodonidae</taxon>
        <taxon>Bodo</taxon>
    </lineage>
</organism>
<name>A0A0S4J4L2_BODSA</name>
<gene>
    <name evidence="1" type="ORF">BSAL_86415</name>
</gene>
<dbReference type="Proteomes" id="UP000051952">
    <property type="component" value="Unassembled WGS sequence"/>
</dbReference>
<sequence length="179" mass="19743">SGGRRRGSINSFIELQCNKSRGAWIEIRPPGLHVADVVLHIPGVITLPIRYKNEDRASVGSLGHQSLYDLRAPVIPVLYVSQARTLSSDAMSWDDLNAIGAHCIMAEGIGEHSLKIPPRDAHYMAERLQRVRSSIMLFVSRQNASTTAVELVVGTTAPDCGPRVKRVDCVFRCTNILER</sequence>
<keyword evidence="2" id="KW-1185">Reference proteome</keyword>